<name>A0A0A9E8J8_ARUDO</name>
<proteinExistence type="predicted"/>
<dbReference type="EMBL" id="GBRH01203690">
    <property type="protein sequence ID" value="JAD94205.1"/>
    <property type="molecule type" value="Transcribed_RNA"/>
</dbReference>
<accession>A0A0A9E8J8</accession>
<sequence>MEGSLPAHCICLVPDSDLRPLKFESNFTELEYLADLPLVVVA</sequence>
<evidence type="ECO:0000313" key="1">
    <source>
        <dbReference type="EMBL" id="JAD94205.1"/>
    </source>
</evidence>
<organism evidence="1">
    <name type="scientific">Arundo donax</name>
    <name type="common">Giant reed</name>
    <name type="synonym">Donax arundinaceus</name>
    <dbReference type="NCBI Taxonomy" id="35708"/>
    <lineage>
        <taxon>Eukaryota</taxon>
        <taxon>Viridiplantae</taxon>
        <taxon>Streptophyta</taxon>
        <taxon>Embryophyta</taxon>
        <taxon>Tracheophyta</taxon>
        <taxon>Spermatophyta</taxon>
        <taxon>Magnoliopsida</taxon>
        <taxon>Liliopsida</taxon>
        <taxon>Poales</taxon>
        <taxon>Poaceae</taxon>
        <taxon>PACMAD clade</taxon>
        <taxon>Arundinoideae</taxon>
        <taxon>Arundineae</taxon>
        <taxon>Arundo</taxon>
    </lineage>
</organism>
<reference evidence="1" key="2">
    <citation type="journal article" date="2015" name="Data Brief">
        <title>Shoot transcriptome of the giant reed, Arundo donax.</title>
        <authorList>
            <person name="Barrero R.A."/>
            <person name="Guerrero F.D."/>
            <person name="Moolhuijzen P."/>
            <person name="Goolsby J.A."/>
            <person name="Tidwell J."/>
            <person name="Bellgard S.E."/>
            <person name="Bellgard M.I."/>
        </authorList>
    </citation>
    <scope>NUCLEOTIDE SEQUENCE</scope>
    <source>
        <tissue evidence="1">Shoot tissue taken approximately 20 cm above the soil surface</tissue>
    </source>
</reference>
<reference evidence="1" key="1">
    <citation type="submission" date="2014-09" db="EMBL/GenBank/DDBJ databases">
        <authorList>
            <person name="Magalhaes I.L.F."/>
            <person name="Oliveira U."/>
            <person name="Santos F.R."/>
            <person name="Vidigal T.H.D.A."/>
            <person name="Brescovit A.D."/>
            <person name="Santos A.J."/>
        </authorList>
    </citation>
    <scope>NUCLEOTIDE SEQUENCE</scope>
    <source>
        <tissue evidence="1">Shoot tissue taken approximately 20 cm above the soil surface</tissue>
    </source>
</reference>
<dbReference type="AlphaFoldDB" id="A0A0A9E8J8"/>
<protein>
    <submittedName>
        <fullName evidence="1">Uncharacterized protein</fullName>
    </submittedName>
</protein>